<evidence type="ECO:0000256" key="9">
    <source>
        <dbReference type="ARBA" id="ARBA00023065"/>
    </source>
</evidence>
<keyword evidence="13" id="KW-0998">Cell outer membrane</keyword>
<evidence type="ECO:0000256" key="14">
    <source>
        <dbReference type="ARBA" id="ARBA00023288"/>
    </source>
</evidence>
<dbReference type="Gene3D" id="3.30.1950.10">
    <property type="entry name" value="wza like domain"/>
    <property type="match status" value="1"/>
</dbReference>
<keyword evidence="9" id="KW-0406">Ion transport</keyword>
<comment type="subcellular location">
    <subcellularLocation>
        <location evidence="1">Cell outer membrane</location>
        <topology evidence="1">Multi-pass membrane protein</topology>
    </subcellularLocation>
</comment>
<evidence type="ECO:0000256" key="13">
    <source>
        <dbReference type="ARBA" id="ARBA00023237"/>
    </source>
</evidence>
<evidence type="ECO:0000256" key="5">
    <source>
        <dbReference type="ARBA" id="ARBA00022597"/>
    </source>
</evidence>
<keyword evidence="14" id="KW-0449">Lipoprotein</keyword>
<evidence type="ECO:0000256" key="2">
    <source>
        <dbReference type="ARBA" id="ARBA00009450"/>
    </source>
</evidence>
<evidence type="ECO:0000256" key="3">
    <source>
        <dbReference type="ARBA" id="ARBA00022448"/>
    </source>
</evidence>
<comment type="similarity">
    <text evidence="2">Belongs to the BexD/CtrA/VexA family.</text>
</comment>
<evidence type="ECO:0000256" key="12">
    <source>
        <dbReference type="ARBA" id="ARBA00023139"/>
    </source>
</evidence>
<dbReference type="Gene3D" id="3.10.560.10">
    <property type="entry name" value="Outer membrane lipoprotein wza domain like"/>
    <property type="match status" value="2"/>
</dbReference>
<dbReference type="GO" id="GO:0006811">
    <property type="term" value="P:monoatomic ion transport"/>
    <property type="evidence" value="ECO:0007669"/>
    <property type="project" value="UniProtKB-KW"/>
</dbReference>
<keyword evidence="3" id="KW-0813">Transport</keyword>
<dbReference type="Pfam" id="PF02563">
    <property type="entry name" value="Poly_export"/>
    <property type="match status" value="1"/>
</dbReference>
<evidence type="ECO:0000256" key="10">
    <source>
        <dbReference type="ARBA" id="ARBA00023114"/>
    </source>
</evidence>
<dbReference type="InterPro" id="IPR054765">
    <property type="entry name" value="SLBB_dom"/>
</dbReference>
<evidence type="ECO:0000259" key="15">
    <source>
        <dbReference type="Pfam" id="PF02563"/>
    </source>
</evidence>
<dbReference type="InterPro" id="IPR049712">
    <property type="entry name" value="Poly_export"/>
</dbReference>
<dbReference type="GO" id="GO:0009279">
    <property type="term" value="C:cell outer membrane"/>
    <property type="evidence" value="ECO:0007669"/>
    <property type="project" value="UniProtKB-SubCell"/>
</dbReference>
<proteinExistence type="inferred from homology"/>
<keyword evidence="7" id="KW-0732">Signal</keyword>
<reference evidence="17" key="1">
    <citation type="submission" date="2015-10" db="EMBL/GenBank/DDBJ databases">
        <authorList>
            <person name="Gilbert D.G."/>
        </authorList>
    </citation>
    <scope>NUCLEOTIDE SEQUENCE</scope>
    <source>
        <strain evidence="17">Phyl III-seqv23</strain>
    </source>
</reference>
<dbReference type="PANTHER" id="PTHR33619:SF3">
    <property type="entry name" value="POLYSACCHARIDE EXPORT PROTEIN GFCE-RELATED"/>
    <property type="match status" value="1"/>
</dbReference>
<feature type="domain" description="Polysaccharide export protein N-terminal" evidence="15">
    <location>
        <begin position="131"/>
        <end position="225"/>
    </location>
</feature>
<evidence type="ECO:0000256" key="6">
    <source>
        <dbReference type="ARBA" id="ARBA00022692"/>
    </source>
</evidence>
<protein>
    <submittedName>
        <fullName evidence="17">EPS I polysaccharide export outer membrane protein EpsA</fullName>
    </submittedName>
</protein>
<feature type="domain" description="SLBB" evidence="16">
    <location>
        <begin position="231"/>
        <end position="310"/>
    </location>
</feature>
<dbReference type="EMBL" id="LN899819">
    <property type="protein sequence ID" value="CUV14367.1"/>
    <property type="molecule type" value="Genomic_DNA"/>
</dbReference>
<evidence type="ECO:0000256" key="7">
    <source>
        <dbReference type="ARBA" id="ARBA00022729"/>
    </source>
</evidence>
<dbReference type="Pfam" id="PF22461">
    <property type="entry name" value="SLBB_2"/>
    <property type="match status" value="2"/>
</dbReference>
<dbReference type="GO" id="GO:0015159">
    <property type="term" value="F:polysaccharide transmembrane transporter activity"/>
    <property type="evidence" value="ECO:0007669"/>
    <property type="project" value="InterPro"/>
</dbReference>
<keyword evidence="5" id="KW-0762">Sugar transport</keyword>
<sequence>MSIKPPAGIEASPIAAIHFATPDEAVVQGNNATEFDGRESSRSLQDAFMFVSIPNIRKAVVSLSVVPLLAACAFAPGMRFDPQRPLDPADNASVPKITPITPDLVRAGQTQAQVQASHENADVGPLLAKAMPYRIGTGDILSIVVWDHPELVFPTQTYSIGSTYDIANFAGSPNVPGYLVSTAGDIQFPYAGVVRVAGKTQNEVRDEITRAIARVVKDPQVTVRVLAYRSQRVYVDGEVKTPGQQSIDDVPMTLVEALNRAGGINTTTGDNSRIRLTRGGKQWTLSMPALMQQGIDPANILLRSGDIVRVEQREDSKVFVTGEVVRPSTVLPRNGRLTLSEALGEAGGVSPVSSDPRNVYVIRRAAEGEPQVYHLDAKSPVALALAEGFELKPKDVVYVDAGSLVRWSRVINLLVPTATPLIGAAAVAK</sequence>
<feature type="domain" description="SLBB" evidence="16">
    <location>
        <begin position="317"/>
        <end position="399"/>
    </location>
</feature>
<keyword evidence="12" id="KW-0564">Palmitate</keyword>
<keyword evidence="11" id="KW-0472">Membrane</keyword>
<dbReference type="GO" id="GO:0046930">
    <property type="term" value="C:pore complex"/>
    <property type="evidence" value="ECO:0007669"/>
    <property type="project" value="UniProtKB-KW"/>
</dbReference>
<evidence type="ECO:0000256" key="11">
    <source>
        <dbReference type="ARBA" id="ARBA00023136"/>
    </source>
</evidence>
<name>A0A0S4TXV7_RALSL</name>
<dbReference type="InterPro" id="IPR003715">
    <property type="entry name" value="Poly_export_N"/>
</dbReference>
<organism evidence="17">
    <name type="scientific">Ralstonia solanacearum</name>
    <name type="common">Pseudomonas solanacearum</name>
    <dbReference type="NCBI Taxonomy" id="305"/>
    <lineage>
        <taxon>Bacteria</taxon>
        <taxon>Pseudomonadati</taxon>
        <taxon>Pseudomonadota</taxon>
        <taxon>Betaproteobacteria</taxon>
        <taxon>Burkholderiales</taxon>
        <taxon>Burkholderiaceae</taxon>
        <taxon>Ralstonia</taxon>
        <taxon>Ralstonia solanacearum species complex</taxon>
    </lineage>
</organism>
<dbReference type="PANTHER" id="PTHR33619">
    <property type="entry name" value="POLYSACCHARIDE EXPORT PROTEIN GFCE-RELATED"/>
    <property type="match status" value="1"/>
</dbReference>
<evidence type="ECO:0000256" key="8">
    <source>
        <dbReference type="ARBA" id="ARBA00023047"/>
    </source>
</evidence>
<keyword evidence="10" id="KW-0626">Porin</keyword>
<dbReference type="AlphaFoldDB" id="A0A0S4TXV7"/>
<accession>A0A0S4TXV7</accession>
<evidence type="ECO:0000259" key="16">
    <source>
        <dbReference type="Pfam" id="PF22461"/>
    </source>
</evidence>
<evidence type="ECO:0000256" key="1">
    <source>
        <dbReference type="ARBA" id="ARBA00004571"/>
    </source>
</evidence>
<gene>
    <name evidence="17" type="primary">epsA</name>
    <name evidence="17" type="ORF">RUN39_v1_760067</name>
</gene>
<keyword evidence="4" id="KW-1134">Transmembrane beta strand</keyword>
<evidence type="ECO:0000256" key="4">
    <source>
        <dbReference type="ARBA" id="ARBA00022452"/>
    </source>
</evidence>
<dbReference type="GO" id="GO:0015288">
    <property type="term" value="F:porin activity"/>
    <property type="evidence" value="ECO:0007669"/>
    <property type="project" value="UniProtKB-KW"/>
</dbReference>
<evidence type="ECO:0000313" key="17">
    <source>
        <dbReference type="EMBL" id="CUV14367.1"/>
    </source>
</evidence>
<keyword evidence="6" id="KW-0812">Transmembrane</keyword>
<keyword evidence="8" id="KW-0625">Polysaccharide transport</keyword>